<dbReference type="InterPro" id="IPR003609">
    <property type="entry name" value="Pan_app"/>
</dbReference>
<organism evidence="2 3">
    <name type="scientific">Paralvinella palmiformis</name>
    <dbReference type="NCBI Taxonomy" id="53620"/>
    <lineage>
        <taxon>Eukaryota</taxon>
        <taxon>Metazoa</taxon>
        <taxon>Spiralia</taxon>
        <taxon>Lophotrochozoa</taxon>
        <taxon>Annelida</taxon>
        <taxon>Polychaeta</taxon>
        <taxon>Sedentaria</taxon>
        <taxon>Canalipalpata</taxon>
        <taxon>Terebellida</taxon>
        <taxon>Terebelliformia</taxon>
        <taxon>Alvinellidae</taxon>
        <taxon>Paralvinella</taxon>
    </lineage>
</organism>
<dbReference type="Gene3D" id="3.50.4.10">
    <property type="entry name" value="Hepatocyte Growth Factor"/>
    <property type="match status" value="1"/>
</dbReference>
<dbReference type="EMBL" id="JAODUP010000161">
    <property type="protein sequence ID" value="KAK2158945.1"/>
    <property type="molecule type" value="Genomic_DNA"/>
</dbReference>
<dbReference type="Proteomes" id="UP001208570">
    <property type="component" value="Unassembled WGS sequence"/>
</dbReference>
<keyword evidence="3" id="KW-1185">Reference proteome</keyword>
<gene>
    <name evidence="2" type="ORF">LSH36_161g04035</name>
</gene>
<dbReference type="AlphaFoldDB" id="A0AAD9JUL3"/>
<proteinExistence type="predicted"/>
<comment type="caution">
    <text evidence="2">The sequence shown here is derived from an EMBL/GenBank/DDBJ whole genome shotgun (WGS) entry which is preliminary data.</text>
</comment>
<evidence type="ECO:0000259" key="1">
    <source>
        <dbReference type="PROSITE" id="PS50948"/>
    </source>
</evidence>
<feature type="domain" description="Apple" evidence="1">
    <location>
        <begin position="49"/>
        <end position="131"/>
    </location>
</feature>
<evidence type="ECO:0000313" key="2">
    <source>
        <dbReference type="EMBL" id="KAK2158945.1"/>
    </source>
</evidence>
<accession>A0AAD9JUL3</accession>
<sequence>MGPGDDDSANPAIDRIRQEVNAAIFSTPPPLSQDDPLAASMHSLPARGCPDAYKKYSNTHMLGGERQTNYTELAECQRACLMSANCVGIDWNKESNRDNTDRCYFISPQSAVGFRSRMKNTCCDHYRRTLCNGKI</sequence>
<protein>
    <recommendedName>
        <fullName evidence="1">Apple domain-containing protein</fullName>
    </recommendedName>
</protein>
<reference evidence="2" key="1">
    <citation type="journal article" date="2023" name="Mol. Biol. Evol.">
        <title>Third-Generation Sequencing Reveals the Adaptive Role of the Epigenome in Three Deep-Sea Polychaetes.</title>
        <authorList>
            <person name="Perez M."/>
            <person name="Aroh O."/>
            <person name="Sun Y."/>
            <person name="Lan Y."/>
            <person name="Juniper S.K."/>
            <person name="Young C.R."/>
            <person name="Angers B."/>
            <person name="Qian P.Y."/>
        </authorList>
    </citation>
    <scope>NUCLEOTIDE SEQUENCE</scope>
    <source>
        <strain evidence="2">P08H-3</strain>
    </source>
</reference>
<dbReference type="PROSITE" id="PS50948">
    <property type="entry name" value="PAN"/>
    <property type="match status" value="1"/>
</dbReference>
<name>A0AAD9JUL3_9ANNE</name>
<evidence type="ECO:0000313" key="3">
    <source>
        <dbReference type="Proteomes" id="UP001208570"/>
    </source>
</evidence>